<protein>
    <submittedName>
        <fullName evidence="2">Uncharacterized protein</fullName>
    </submittedName>
</protein>
<proteinExistence type="predicted"/>
<evidence type="ECO:0000313" key="2">
    <source>
        <dbReference type="EMBL" id="MPC65259.1"/>
    </source>
</evidence>
<reference evidence="2 3" key="1">
    <citation type="submission" date="2019-05" db="EMBL/GenBank/DDBJ databases">
        <title>Another draft genome of Portunus trituberculatus and its Hox gene families provides insights of decapod evolution.</title>
        <authorList>
            <person name="Jeong J.-H."/>
            <person name="Song I."/>
            <person name="Kim S."/>
            <person name="Choi T."/>
            <person name="Kim D."/>
            <person name="Ryu S."/>
            <person name="Kim W."/>
        </authorList>
    </citation>
    <scope>NUCLEOTIDE SEQUENCE [LARGE SCALE GENOMIC DNA]</scope>
    <source>
        <tissue evidence="2">Muscle</tissue>
    </source>
</reference>
<accession>A0A5B7H5Y9</accession>
<dbReference type="AlphaFoldDB" id="A0A5B7H5Y9"/>
<organism evidence="2 3">
    <name type="scientific">Portunus trituberculatus</name>
    <name type="common">Swimming crab</name>
    <name type="synonym">Neptunus trituberculatus</name>
    <dbReference type="NCBI Taxonomy" id="210409"/>
    <lineage>
        <taxon>Eukaryota</taxon>
        <taxon>Metazoa</taxon>
        <taxon>Ecdysozoa</taxon>
        <taxon>Arthropoda</taxon>
        <taxon>Crustacea</taxon>
        <taxon>Multicrustacea</taxon>
        <taxon>Malacostraca</taxon>
        <taxon>Eumalacostraca</taxon>
        <taxon>Eucarida</taxon>
        <taxon>Decapoda</taxon>
        <taxon>Pleocyemata</taxon>
        <taxon>Brachyura</taxon>
        <taxon>Eubrachyura</taxon>
        <taxon>Portunoidea</taxon>
        <taxon>Portunidae</taxon>
        <taxon>Portuninae</taxon>
        <taxon>Portunus</taxon>
    </lineage>
</organism>
<evidence type="ECO:0000256" key="1">
    <source>
        <dbReference type="SAM" id="MobiDB-lite"/>
    </source>
</evidence>
<feature type="region of interest" description="Disordered" evidence="1">
    <location>
        <begin position="1"/>
        <end position="38"/>
    </location>
</feature>
<dbReference type="Proteomes" id="UP000324222">
    <property type="component" value="Unassembled WGS sequence"/>
</dbReference>
<feature type="compositionally biased region" description="Polar residues" evidence="1">
    <location>
        <begin position="10"/>
        <end position="32"/>
    </location>
</feature>
<name>A0A5B7H5Y9_PORTR</name>
<gene>
    <name evidence="2" type="ORF">E2C01_059392</name>
</gene>
<comment type="caution">
    <text evidence="2">The sequence shown here is derived from an EMBL/GenBank/DDBJ whole genome shotgun (WGS) entry which is preliminary data.</text>
</comment>
<evidence type="ECO:0000313" key="3">
    <source>
        <dbReference type="Proteomes" id="UP000324222"/>
    </source>
</evidence>
<sequence length="74" mass="7939">MVETEHDHTNTTGQAAHLQTSPARTASSTACFPQSPCLPHPHLTLSPTYSTTYLINCSPPPSPPPPPPPPPHFF</sequence>
<dbReference type="EMBL" id="VSRR010023127">
    <property type="protein sequence ID" value="MPC65259.1"/>
    <property type="molecule type" value="Genomic_DNA"/>
</dbReference>
<keyword evidence="3" id="KW-1185">Reference proteome</keyword>